<evidence type="ECO:0000313" key="3">
    <source>
        <dbReference type="Proteomes" id="UP001152795"/>
    </source>
</evidence>
<keyword evidence="3" id="KW-1185">Reference proteome</keyword>
<comment type="caution">
    <text evidence="2">The sequence shown here is derived from an EMBL/GenBank/DDBJ whole genome shotgun (WGS) entry which is preliminary data.</text>
</comment>
<feature type="region of interest" description="Disordered" evidence="1">
    <location>
        <begin position="1"/>
        <end position="45"/>
    </location>
</feature>
<evidence type="ECO:0000313" key="2">
    <source>
        <dbReference type="EMBL" id="CAB3995805.1"/>
    </source>
</evidence>
<organism evidence="2 3">
    <name type="scientific">Paramuricea clavata</name>
    <name type="common">Red gorgonian</name>
    <name type="synonym">Violescent sea-whip</name>
    <dbReference type="NCBI Taxonomy" id="317549"/>
    <lineage>
        <taxon>Eukaryota</taxon>
        <taxon>Metazoa</taxon>
        <taxon>Cnidaria</taxon>
        <taxon>Anthozoa</taxon>
        <taxon>Octocorallia</taxon>
        <taxon>Malacalcyonacea</taxon>
        <taxon>Plexauridae</taxon>
        <taxon>Paramuricea</taxon>
    </lineage>
</organism>
<feature type="non-terminal residue" evidence="2">
    <location>
        <position position="74"/>
    </location>
</feature>
<proteinExistence type="predicted"/>
<name>A0A7D9DYG5_PARCT</name>
<gene>
    <name evidence="2" type="ORF">PACLA_8A076438</name>
</gene>
<reference evidence="2" key="1">
    <citation type="submission" date="2020-04" db="EMBL/GenBank/DDBJ databases">
        <authorList>
            <person name="Alioto T."/>
            <person name="Alioto T."/>
            <person name="Gomez Garrido J."/>
        </authorList>
    </citation>
    <scope>NUCLEOTIDE SEQUENCE</scope>
    <source>
        <strain evidence="2">A484AB</strain>
    </source>
</reference>
<accession>A0A7D9DYG5</accession>
<sequence>MPATRPSTRIQRRAQSTPWSRRASSHVQAKEPAPPIATAASSQATSSAVTAVSDLADATVTRIASVVAQAVGKA</sequence>
<evidence type="ECO:0000256" key="1">
    <source>
        <dbReference type="SAM" id="MobiDB-lite"/>
    </source>
</evidence>
<dbReference type="Proteomes" id="UP001152795">
    <property type="component" value="Unassembled WGS sequence"/>
</dbReference>
<dbReference type="AlphaFoldDB" id="A0A7D9DYG5"/>
<dbReference type="EMBL" id="CACRXK020002732">
    <property type="protein sequence ID" value="CAB3995805.1"/>
    <property type="molecule type" value="Genomic_DNA"/>
</dbReference>
<feature type="compositionally biased region" description="Polar residues" evidence="1">
    <location>
        <begin position="1"/>
        <end position="19"/>
    </location>
</feature>
<protein>
    <submittedName>
        <fullName evidence="2">Uncharacterized protein</fullName>
    </submittedName>
</protein>